<dbReference type="InterPro" id="IPR041492">
    <property type="entry name" value="HAD_2"/>
</dbReference>
<reference evidence="6 7" key="1">
    <citation type="submission" date="2022-03" db="EMBL/GenBank/DDBJ databases">
        <authorList>
            <person name="Nunn A."/>
            <person name="Chopra R."/>
            <person name="Nunn A."/>
            <person name="Contreras Garrido A."/>
        </authorList>
    </citation>
    <scope>NUCLEOTIDE SEQUENCE [LARGE SCALE GENOMIC DNA]</scope>
</reference>
<evidence type="ECO:0000313" key="7">
    <source>
        <dbReference type="Proteomes" id="UP000836841"/>
    </source>
</evidence>
<dbReference type="EMBL" id="OU466860">
    <property type="protein sequence ID" value="CAH2058790.1"/>
    <property type="molecule type" value="Genomic_DNA"/>
</dbReference>
<dbReference type="Proteomes" id="UP000836841">
    <property type="component" value="Chromosome 4"/>
</dbReference>
<organism evidence="6 7">
    <name type="scientific">Thlaspi arvense</name>
    <name type="common">Field penny-cress</name>
    <dbReference type="NCBI Taxonomy" id="13288"/>
    <lineage>
        <taxon>Eukaryota</taxon>
        <taxon>Viridiplantae</taxon>
        <taxon>Streptophyta</taxon>
        <taxon>Embryophyta</taxon>
        <taxon>Tracheophyta</taxon>
        <taxon>Spermatophyta</taxon>
        <taxon>Magnoliopsida</taxon>
        <taxon>eudicotyledons</taxon>
        <taxon>Gunneridae</taxon>
        <taxon>Pentapetalae</taxon>
        <taxon>rosids</taxon>
        <taxon>malvids</taxon>
        <taxon>Brassicales</taxon>
        <taxon>Brassicaceae</taxon>
        <taxon>Thlaspideae</taxon>
        <taxon>Thlaspi</taxon>
    </lineage>
</organism>
<dbReference type="InterPro" id="IPR051600">
    <property type="entry name" value="Beta-PGM-like"/>
</dbReference>
<name>A0AAU9S348_THLAR</name>
<proteinExistence type="predicted"/>
<dbReference type="GO" id="GO:0046872">
    <property type="term" value="F:metal ion binding"/>
    <property type="evidence" value="ECO:0007669"/>
    <property type="project" value="UniProtKB-KW"/>
</dbReference>
<dbReference type="Pfam" id="PF00160">
    <property type="entry name" value="Pro_isomerase"/>
    <property type="match status" value="1"/>
</dbReference>
<dbReference type="SFLD" id="SFLDG01135">
    <property type="entry name" value="C1.5.6:_HAD__Beta-PGM__Phospha"/>
    <property type="match status" value="1"/>
</dbReference>
<dbReference type="PANTHER" id="PTHR46193">
    <property type="entry name" value="6-PHOSPHOGLUCONATE PHOSPHATASE"/>
    <property type="match status" value="1"/>
</dbReference>
<dbReference type="Pfam" id="PF13419">
    <property type="entry name" value="HAD_2"/>
    <property type="match status" value="1"/>
</dbReference>
<dbReference type="GO" id="GO:0003755">
    <property type="term" value="F:peptidyl-prolyl cis-trans isomerase activity"/>
    <property type="evidence" value="ECO:0007669"/>
    <property type="project" value="InterPro"/>
</dbReference>
<dbReference type="SUPFAM" id="SSF56784">
    <property type="entry name" value="HAD-like"/>
    <property type="match status" value="1"/>
</dbReference>
<dbReference type="SFLD" id="SFLDS00003">
    <property type="entry name" value="Haloacid_Dehalogenase"/>
    <property type="match status" value="1"/>
</dbReference>
<dbReference type="Gene3D" id="3.40.50.1000">
    <property type="entry name" value="HAD superfamily/HAD-like"/>
    <property type="match status" value="1"/>
</dbReference>
<evidence type="ECO:0000256" key="2">
    <source>
        <dbReference type="ARBA" id="ARBA00022723"/>
    </source>
</evidence>
<accession>A0AAU9S348</accession>
<keyword evidence="7" id="KW-1185">Reference proteome</keyword>
<dbReference type="InterPro" id="IPR029000">
    <property type="entry name" value="Cyclophilin-like_dom_sf"/>
</dbReference>
<sequence length="499" mass="54486">MNPFLCLSPFLITMNGFSDLNPSESKPSLSHLAPLEAILFDVDGTLCDSDPIHLIAFQELLQEIGFNNGVPIDEEFFIANIAGKHNSEIALALFPDDVSRGLKFCEEKEALFRKLVAEKIKPLDGLIKLTKWIEERGLKRAAVTNAPKENAELMISKLGLSDFFQAVIIGSECEYPKPHPAAYLKALEVLNVSKEHALVFEDSVSGIKAGVAAGMPVVGLTTGNPPSLLMQAKPAFLIENYADPKLWDVLEELDNKASSEKKSIEASEKLIEQRIRSQSRRQRERGRSSGGGIVAAATAAAPSSGGGNVEWHVRPPNPKNPVVFFDVSIGGIPAGRIKMELFADIAPKTAENFRQFCTGEHRKAGKPLGYKECQFHRVIKDFMIQSGDFLKNDGSGCTSIYGHKFDDENFTAKHTGPGLLSMANSGPNTNGCQTIMTFVLFPLQFFISCAKCDWLDNVHVVFGRVIGDGLLVVRKIENVAVGVKNQPKLAVVITECGEM</sequence>
<dbReference type="PANTHER" id="PTHR46193:SF9">
    <property type="entry name" value="HALOACID DEHALOGENASE-LIKE HYDROLASE DOMAIN-CONTAINING PROTEIN SGPP"/>
    <property type="match status" value="1"/>
</dbReference>
<dbReference type="Gene3D" id="2.40.100.10">
    <property type="entry name" value="Cyclophilin-like"/>
    <property type="match status" value="1"/>
</dbReference>
<dbReference type="AlphaFoldDB" id="A0AAU9S348"/>
<dbReference type="PROSITE" id="PS50072">
    <property type="entry name" value="CSA_PPIASE_2"/>
    <property type="match status" value="1"/>
</dbReference>
<feature type="region of interest" description="Disordered" evidence="4">
    <location>
        <begin position="274"/>
        <end position="313"/>
    </location>
</feature>
<dbReference type="SFLD" id="SFLDG01129">
    <property type="entry name" value="C1.5:_HAD__Beta-PGM__Phosphata"/>
    <property type="match status" value="1"/>
</dbReference>
<keyword evidence="3" id="KW-0460">Magnesium</keyword>
<feature type="compositionally biased region" description="Low complexity" evidence="4">
    <location>
        <begin position="294"/>
        <end position="303"/>
    </location>
</feature>
<dbReference type="PRINTS" id="PR00153">
    <property type="entry name" value="CSAPPISMRASE"/>
</dbReference>
<evidence type="ECO:0000256" key="4">
    <source>
        <dbReference type="SAM" id="MobiDB-lite"/>
    </source>
</evidence>
<protein>
    <recommendedName>
        <fullName evidence="5">PPIase cyclophilin-type domain-containing protein</fullName>
    </recommendedName>
</protein>
<dbReference type="InterPro" id="IPR023214">
    <property type="entry name" value="HAD_sf"/>
</dbReference>
<gene>
    <name evidence="6" type="ORF">TAV2_LOCUS13650</name>
</gene>
<dbReference type="InterPro" id="IPR036412">
    <property type="entry name" value="HAD-like_sf"/>
</dbReference>
<dbReference type="InterPro" id="IPR023198">
    <property type="entry name" value="PGP-like_dom2"/>
</dbReference>
<evidence type="ECO:0000256" key="3">
    <source>
        <dbReference type="ARBA" id="ARBA00022842"/>
    </source>
</evidence>
<dbReference type="InterPro" id="IPR006439">
    <property type="entry name" value="HAD-SF_hydro_IA"/>
</dbReference>
<dbReference type="InterPro" id="IPR002130">
    <property type="entry name" value="Cyclophilin-type_PPIase_dom"/>
</dbReference>
<dbReference type="SUPFAM" id="SSF50891">
    <property type="entry name" value="Cyclophilin-like"/>
    <property type="match status" value="1"/>
</dbReference>
<dbReference type="Gene3D" id="1.10.150.240">
    <property type="entry name" value="Putative phosphatase, domain 2"/>
    <property type="match status" value="1"/>
</dbReference>
<dbReference type="NCBIfam" id="TIGR01509">
    <property type="entry name" value="HAD-SF-IA-v3"/>
    <property type="match status" value="1"/>
</dbReference>
<keyword evidence="2" id="KW-0479">Metal-binding</keyword>
<evidence type="ECO:0000313" key="6">
    <source>
        <dbReference type="EMBL" id="CAH2058790.1"/>
    </source>
</evidence>
<evidence type="ECO:0000256" key="1">
    <source>
        <dbReference type="ARBA" id="ARBA00001946"/>
    </source>
</evidence>
<dbReference type="CDD" id="cd01926">
    <property type="entry name" value="cyclophilin_ABH_like"/>
    <property type="match status" value="1"/>
</dbReference>
<evidence type="ECO:0000259" key="5">
    <source>
        <dbReference type="PROSITE" id="PS50072"/>
    </source>
</evidence>
<feature type="domain" description="PPIase cyclophilin-type" evidence="5">
    <location>
        <begin position="324"/>
        <end position="498"/>
    </location>
</feature>
<dbReference type="CDD" id="cd07505">
    <property type="entry name" value="HAD_BPGM-like"/>
    <property type="match status" value="1"/>
</dbReference>
<dbReference type="FunFam" id="2.40.100.10:FF:000021">
    <property type="entry name" value="Peptidyl-prolyl cis-trans isomerase"/>
    <property type="match status" value="1"/>
</dbReference>
<comment type="cofactor">
    <cofactor evidence="1">
        <name>Mg(2+)</name>
        <dbReference type="ChEBI" id="CHEBI:18420"/>
    </cofactor>
</comment>